<reference evidence="1" key="1">
    <citation type="submission" date="2014-09" db="EMBL/GenBank/DDBJ databases">
        <authorList>
            <person name="Magalhaes I.L.F."/>
            <person name="Oliveira U."/>
            <person name="Santos F.R."/>
            <person name="Vidigal T.H.D.A."/>
            <person name="Brescovit A.D."/>
            <person name="Santos A.J."/>
        </authorList>
    </citation>
    <scope>NUCLEOTIDE SEQUENCE</scope>
    <source>
        <tissue evidence="1">Shoot tissue taken approximately 20 cm above the soil surface</tissue>
    </source>
</reference>
<proteinExistence type="predicted"/>
<name>A0A0A8YCJ0_ARUDO</name>
<sequence>MRQAGLKSRPSVLSIFTNRMAVGRLLYLFNKSSGGGEEACDLRDALVQGRGARLRYGEHHRLGARGCCVENGCCKAIDFNLLQILLLFALCSTSLDRKGLAMGGEQRLRE</sequence>
<evidence type="ECO:0000313" key="1">
    <source>
        <dbReference type="EMBL" id="JAD23716.1"/>
    </source>
</evidence>
<protein>
    <submittedName>
        <fullName evidence="1">Uncharacterized protein</fullName>
    </submittedName>
</protein>
<accession>A0A0A8YCJ0</accession>
<organism evidence="1">
    <name type="scientific">Arundo donax</name>
    <name type="common">Giant reed</name>
    <name type="synonym">Donax arundinaceus</name>
    <dbReference type="NCBI Taxonomy" id="35708"/>
    <lineage>
        <taxon>Eukaryota</taxon>
        <taxon>Viridiplantae</taxon>
        <taxon>Streptophyta</taxon>
        <taxon>Embryophyta</taxon>
        <taxon>Tracheophyta</taxon>
        <taxon>Spermatophyta</taxon>
        <taxon>Magnoliopsida</taxon>
        <taxon>Liliopsida</taxon>
        <taxon>Poales</taxon>
        <taxon>Poaceae</taxon>
        <taxon>PACMAD clade</taxon>
        <taxon>Arundinoideae</taxon>
        <taxon>Arundineae</taxon>
        <taxon>Arundo</taxon>
    </lineage>
</organism>
<dbReference type="EMBL" id="GBRH01274179">
    <property type="protein sequence ID" value="JAD23716.1"/>
    <property type="molecule type" value="Transcribed_RNA"/>
</dbReference>
<dbReference type="AlphaFoldDB" id="A0A0A8YCJ0"/>
<reference evidence="1" key="2">
    <citation type="journal article" date="2015" name="Data Brief">
        <title>Shoot transcriptome of the giant reed, Arundo donax.</title>
        <authorList>
            <person name="Barrero R.A."/>
            <person name="Guerrero F.D."/>
            <person name="Moolhuijzen P."/>
            <person name="Goolsby J.A."/>
            <person name="Tidwell J."/>
            <person name="Bellgard S.E."/>
            <person name="Bellgard M.I."/>
        </authorList>
    </citation>
    <scope>NUCLEOTIDE SEQUENCE</scope>
    <source>
        <tissue evidence="1">Shoot tissue taken approximately 20 cm above the soil surface</tissue>
    </source>
</reference>